<dbReference type="Proteomes" id="UP000193648">
    <property type="component" value="Unassembled WGS sequence"/>
</dbReference>
<dbReference type="InParanoid" id="A0A1Y2GCG0"/>
<dbReference type="OrthoDB" id="2286223at2759"/>
<keyword evidence="2" id="KW-0677">Repeat</keyword>
<dbReference type="InterPro" id="IPR013087">
    <property type="entry name" value="Znf_C2H2_type"/>
</dbReference>
<dbReference type="EMBL" id="MCFF01000043">
    <property type="protein sequence ID" value="ORZ07002.1"/>
    <property type="molecule type" value="Genomic_DNA"/>
</dbReference>
<keyword evidence="3 7" id="KW-0863">Zinc-finger</keyword>
<dbReference type="SUPFAM" id="SSF57667">
    <property type="entry name" value="beta-beta-alpha zinc fingers"/>
    <property type="match status" value="2"/>
</dbReference>
<comment type="caution">
    <text evidence="9">The sequence shown here is derived from an EMBL/GenBank/DDBJ whole genome shotgun (WGS) entry which is preliminary data.</text>
</comment>
<dbReference type="GO" id="GO:0000978">
    <property type="term" value="F:RNA polymerase II cis-regulatory region sequence-specific DNA binding"/>
    <property type="evidence" value="ECO:0007669"/>
    <property type="project" value="TreeGrafter"/>
</dbReference>
<evidence type="ECO:0000259" key="8">
    <source>
        <dbReference type="PROSITE" id="PS50157"/>
    </source>
</evidence>
<organism evidence="9 10">
    <name type="scientific">Lobosporangium transversale</name>
    <dbReference type="NCBI Taxonomy" id="64571"/>
    <lineage>
        <taxon>Eukaryota</taxon>
        <taxon>Fungi</taxon>
        <taxon>Fungi incertae sedis</taxon>
        <taxon>Mucoromycota</taxon>
        <taxon>Mortierellomycotina</taxon>
        <taxon>Mortierellomycetes</taxon>
        <taxon>Mortierellales</taxon>
        <taxon>Mortierellaceae</taxon>
        <taxon>Lobosporangium</taxon>
    </lineage>
</organism>
<dbReference type="InterPro" id="IPR050329">
    <property type="entry name" value="GLI_C2H2-zinc-finger"/>
</dbReference>
<dbReference type="PANTHER" id="PTHR19818:SF139">
    <property type="entry name" value="PAIR-RULE PROTEIN ODD-PAIRED"/>
    <property type="match status" value="1"/>
</dbReference>
<protein>
    <recommendedName>
        <fullName evidence="8">C2H2-type domain-containing protein</fullName>
    </recommendedName>
</protein>
<dbReference type="GO" id="GO:0005634">
    <property type="term" value="C:nucleus"/>
    <property type="evidence" value="ECO:0007669"/>
    <property type="project" value="UniProtKB-ARBA"/>
</dbReference>
<accession>A0A1Y2GCG0</accession>
<dbReference type="STRING" id="64571.A0A1Y2GCG0"/>
<dbReference type="GeneID" id="33567215"/>
<keyword evidence="6" id="KW-0804">Transcription</keyword>
<dbReference type="FunFam" id="3.30.160.60:FF:000032">
    <property type="entry name" value="Krueppel-like factor 4"/>
    <property type="match status" value="1"/>
</dbReference>
<dbReference type="SMART" id="SM00355">
    <property type="entry name" value="ZnF_C2H2"/>
    <property type="match status" value="3"/>
</dbReference>
<dbReference type="PROSITE" id="PS00028">
    <property type="entry name" value="ZINC_FINGER_C2H2_1"/>
    <property type="match status" value="1"/>
</dbReference>
<evidence type="ECO:0000256" key="2">
    <source>
        <dbReference type="ARBA" id="ARBA00022737"/>
    </source>
</evidence>
<dbReference type="GO" id="GO:0008270">
    <property type="term" value="F:zinc ion binding"/>
    <property type="evidence" value="ECO:0007669"/>
    <property type="project" value="UniProtKB-KW"/>
</dbReference>
<evidence type="ECO:0000256" key="7">
    <source>
        <dbReference type="PROSITE-ProRule" id="PRU00042"/>
    </source>
</evidence>
<proteinExistence type="predicted"/>
<dbReference type="AlphaFoldDB" id="A0A1Y2GCG0"/>
<feature type="domain" description="C2H2-type" evidence="8">
    <location>
        <begin position="233"/>
        <end position="264"/>
    </location>
</feature>
<dbReference type="Gene3D" id="3.30.160.60">
    <property type="entry name" value="Classic Zinc Finger"/>
    <property type="match status" value="3"/>
</dbReference>
<sequence>MISASRRYHPQSELPLGKVDDKGAYQLVDGNPGVRDAVSYPDVGAFDALYRRPHDNHSSVEEMRMTYALFPELSSLDMPLDPSSQSSLPLTSFMNMPPIHEGPSLFMESNPITEYSEYSYFLPSSFDSNFETIHCSQLEVQERTPYNFFAAPTHPNNFYPTVPVSAMASPAFTTGDENDVMDVSTAATAEADSDTEMEADDETVFSLKKRKKNRLTSKTTDQRRRKEKAPKVYTCEYPGCNHGKPFKRLFNLQQHLKTHSQVKPFQCDAPGCVYASIRRGDLKRHLRGHTGETPYGCPVENCMMRFQRVEALTRHRARDH</sequence>
<keyword evidence="5" id="KW-0805">Transcription regulation</keyword>
<name>A0A1Y2GCG0_9FUNG</name>
<evidence type="ECO:0000256" key="4">
    <source>
        <dbReference type="ARBA" id="ARBA00022833"/>
    </source>
</evidence>
<gene>
    <name evidence="9" type="ORF">BCR41DRAFT_360471</name>
</gene>
<dbReference type="PROSITE" id="PS50157">
    <property type="entry name" value="ZINC_FINGER_C2H2_2"/>
    <property type="match status" value="3"/>
</dbReference>
<feature type="domain" description="C2H2-type" evidence="8">
    <location>
        <begin position="265"/>
        <end position="294"/>
    </location>
</feature>
<evidence type="ECO:0000256" key="1">
    <source>
        <dbReference type="ARBA" id="ARBA00022723"/>
    </source>
</evidence>
<reference evidence="9 10" key="1">
    <citation type="submission" date="2016-07" db="EMBL/GenBank/DDBJ databases">
        <title>Pervasive Adenine N6-methylation of Active Genes in Fungi.</title>
        <authorList>
            <consortium name="DOE Joint Genome Institute"/>
            <person name="Mondo S.J."/>
            <person name="Dannebaum R.O."/>
            <person name="Kuo R.C."/>
            <person name="Labutti K."/>
            <person name="Haridas S."/>
            <person name="Kuo A."/>
            <person name="Salamov A."/>
            <person name="Ahrendt S.R."/>
            <person name="Lipzen A."/>
            <person name="Sullivan W."/>
            <person name="Andreopoulos W.B."/>
            <person name="Clum A."/>
            <person name="Lindquist E."/>
            <person name="Daum C."/>
            <person name="Ramamoorthy G.K."/>
            <person name="Gryganskyi A."/>
            <person name="Culley D."/>
            <person name="Magnuson J.K."/>
            <person name="James T.Y."/>
            <person name="O'Malley M.A."/>
            <person name="Stajich J.E."/>
            <person name="Spatafora J.W."/>
            <person name="Visel A."/>
            <person name="Grigoriev I.V."/>
        </authorList>
    </citation>
    <scope>NUCLEOTIDE SEQUENCE [LARGE SCALE GENOMIC DNA]</scope>
    <source>
        <strain evidence="9 10">NRRL 3116</strain>
    </source>
</reference>
<keyword evidence="10" id="KW-1185">Reference proteome</keyword>
<dbReference type="InterPro" id="IPR036236">
    <property type="entry name" value="Znf_C2H2_sf"/>
</dbReference>
<evidence type="ECO:0000313" key="10">
    <source>
        <dbReference type="Proteomes" id="UP000193648"/>
    </source>
</evidence>
<feature type="domain" description="C2H2-type" evidence="8">
    <location>
        <begin position="295"/>
        <end position="320"/>
    </location>
</feature>
<evidence type="ECO:0000256" key="3">
    <source>
        <dbReference type="ARBA" id="ARBA00022771"/>
    </source>
</evidence>
<dbReference type="RefSeq" id="XP_021877798.1">
    <property type="nucleotide sequence ID" value="XM_022025371.1"/>
</dbReference>
<keyword evidence="4" id="KW-0862">Zinc</keyword>
<dbReference type="GO" id="GO:0000981">
    <property type="term" value="F:DNA-binding transcription factor activity, RNA polymerase II-specific"/>
    <property type="evidence" value="ECO:0007669"/>
    <property type="project" value="TreeGrafter"/>
</dbReference>
<evidence type="ECO:0000256" key="5">
    <source>
        <dbReference type="ARBA" id="ARBA00023015"/>
    </source>
</evidence>
<evidence type="ECO:0000256" key="6">
    <source>
        <dbReference type="ARBA" id="ARBA00023163"/>
    </source>
</evidence>
<dbReference type="PANTHER" id="PTHR19818">
    <property type="entry name" value="ZINC FINGER PROTEIN ZIC AND GLI"/>
    <property type="match status" value="1"/>
</dbReference>
<keyword evidence="1" id="KW-0479">Metal-binding</keyword>
<evidence type="ECO:0000313" key="9">
    <source>
        <dbReference type="EMBL" id="ORZ07002.1"/>
    </source>
</evidence>
<dbReference type="GO" id="GO:0045944">
    <property type="term" value="P:positive regulation of transcription by RNA polymerase II"/>
    <property type="evidence" value="ECO:0007669"/>
    <property type="project" value="UniProtKB-ARBA"/>
</dbReference>